<dbReference type="RefSeq" id="WP_131851999.1">
    <property type="nucleotide sequence ID" value="NZ_SKFH01000013.1"/>
</dbReference>
<dbReference type="AlphaFoldDB" id="A0A4R4DZ62"/>
<evidence type="ECO:0000313" key="2">
    <source>
        <dbReference type="Proteomes" id="UP000295164"/>
    </source>
</evidence>
<gene>
    <name evidence="1" type="ORF">E0486_09850</name>
</gene>
<name>A0A4R4DZ62_9BACT</name>
<dbReference type="Proteomes" id="UP000295164">
    <property type="component" value="Unassembled WGS sequence"/>
</dbReference>
<comment type="caution">
    <text evidence="1">The sequence shown here is derived from an EMBL/GenBank/DDBJ whole genome shotgun (WGS) entry which is preliminary data.</text>
</comment>
<dbReference type="EMBL" id="SKFH01000013">
    <property type="protein sequence ID" value="TCZ71376.1"/>
    <property type="molecule type" value="Genomic_DNA"/>
</dbReference>
<reference evidence="1 2" key="1">
    <citation type="submission" date="2019-03" db="EMBL/GenBank/DDBJ databases">
        <authorList>
            <person name="Kim M.K.M."/>
        </authorList>
    </citation>
    <scope>NUCLEOTIDE SEQUENCE [LARGE SCALE GENOMIC DNA]</scope>
    <source>
        <strain evidence="1 2">17J68-15</strain>
    </source>
</reference>
<organism evidence="1 2">
    <name type="scientific">Flaviaesturariibacter aridisoli</name>
    <dbReference type="NCBI Taxonomy" id="2545761"/>
    <lineage>
        <taxon>Bacteria</taxon>
        <taxon>Pseudomonadati</taxon>
        <taxon>Bacteroidota</taxon>
        <taxon>Chitinophagia</taxon>
        <taxon>Chitinophagales</taxon>
        <taxon>Chitinophagaceae</taxon>
        <taxon>Flaviaestuariibacter</taxon>
    </lineage>
</organism>
<protein>
    <submittedName>
        <fullName evidence="1">Uncharacterized protein</fullName>
    </submittedName>
</protein>
<evidence type="ECO:0000313" key="1">
    <source>
        <dbReference type="EMBL" id="TCZ71376.1"/>
    </source>
</evidence>
<keyword evidence="2" id="KW-1185">Reference proteome</keyword>
<sequence length="99" mass="11354">MTKKAIGAGEFSELSAEQQLRLLHREGVYIGKRKLEERMIVLFQLYGFYVEVYYRHYRRVVAHLHVTTDADVLLPYLSQVNVRDLDGKDGPGSVGNDGR</sequence>
<proteinExistence type="predicted"/>
<dbReference type="OrthoDB" id="679812at2"/>
<accession>A0A4R4DZ62</accession>